<keyword evidence="3" id="KW-0677">Repeat</keyword>
<organism evidence="9 10">
    <name type="scientific">Yoonia rhodophyticola</name>
    <dbReference type="NCBI Taxonomy" id="3137370"/>
    <lineage>
        <taxon>Bacteria</taxon>
        <taxon>Pseudomonadati</taxon>
        <taxon>Pseudomonadota</taxon>
        <taxon>Alphaproteobacteria</taxon>
        <taxon>Rhodobacterales</taxon>
        <taxon>Paracoccaceae</taxon>
        <taxon>Yoonia</taxon>
    </lineage>
</organism>
<dbReference type="PANTHER" id="PTHR24025">
    <property type="entry name" value="DESMOGLEIN FAMILY MEMBER"/>
    <property type="match status" value="1"/>
</dbReference>
<dbReference type="Pfam" id="PF00028">
    <property type="entry name" value="Cadherin"/>
    <property type="match status" value="1"/>
</dbReference>
<dbReference type="Proteomes" id="UP001470809">
    <property type="component" value="Chromosome"/>
</dbReference>
<evidence type="ECO:0000256" key="5">
    <source>
        <dbReference type="ARBA" id="ARBA00022889"/>
    </source>
</evidence>
<evidence type="ECO:0000256" key="7">
    <source>
        <dbReference type="ARBA" id="ARBA00023136"/>
    </source>
</evidence>
<evidence type="ECO:0000256" key="6">
    <source>
        <dbReference type="ARBA" id="ARBA00022989"/>
    </source>
</evidence>
<comment type="subcellular location">
    <subcellularLocation>
        <location evidence="1">Membrane</location>
    </subcellularLocation>
</comment>
<evidence type="ECO:0000256" key="4">
    <source>
        <dbReference type="ARBA" id="ARBA00022837"/>
    </source>
</evidence>
<evidence type="ECO:0000256" key="3">
    <source>
        <dbReference type="ARBA" id="ARBA00022737"/>
    </source>
</evidence>
<dbReference type="EMBL" id="CP151767">
    <property type="protein sequence ID" value="WZU69530.1"/>
    <property type="molecule type" value="Genomic_DNA"/>
</dbReference>
<evidence type="ECO:0000259" key="8">
    <source>
        <dbReference type="PROSITE" id="PS50268"/>
    </source>
</evidence>
<dbReference type="GO" id="GO:0005911">
    <property type="term" value="C:cell-cell junction"/>
    <property type="evidence" value="ECO:0007669"/>
    <property type="project" value="TreeGrafter"/>
</dbReference>
<feature type="domain" description="Cadherin" evidence="8">
    <location>
        <begin position="88"/>
        <end position="189"/>
    </location>
</feature>
<dbReference type="PANTHER" id="PTHR24025:SF23">
    <property type="entry name" value="NEURAL-CADHERIN"/>
    <property type="match status" value="1"/>
</dbReference>
<dbReference type="InterPro" id="IPR050971">
    <property type="entry name" value="Cadherin-domain_protein"/>
</dbReference>
<keyword evidence="7" id="KW-0472">Membrane</keyword>
<gene>
    <name evidence="9" type="ORF">AABB31_04285</name>
</gene>
<reference evidence="9 10" key="1">
    <citation type="submission" date="2024-04" db="EMBL/GenBank/DDBJ databases">
        <title>Phylogenomic analyses of a clade within the roseobacter group suggest taxonomic reassignments of species of the genera Aestuariivita, Citreicella, Loktanella, Nautella, Pelagibaca, Ruegeria, Thalassobius, Thiobacimonas and Tropicibacter, and the proposal o.</title>
        <authorList>
            <person name="Jeon C.O."/>
        </authorList>
    </citation>
    <scope>NUCLEOTIDE SEQUENCE [LARGE SCALE GENOMIC DNA]</scope>
    <source>
        <strain evidence="9 10">SS1-5</strain>
    </source>
</reference>
<dbReference type="InterPro" id="IPR015919">
    <property type="entry name" value="Cadherin-like_sf"/>
</dbReference>
<name>A0AAN0MDC0_9RHOB</name>
<sequence>MLPDPAPIEVFYDGNFADYAISYNSGASRFTITDMNATDGDEGTDTITGAESFVFNGTAYSAADLQTEAARQANTAPGSPAIASGGAVDETAAAGTLVATLAATDADGDTLSYQITDAAGTPVSDPDFQISGNEIRLRPGAEIDFETAQTQTLYVTAADAFTTSAPQQITLTINDVAEDIVLADTGVSFADTGVTENFIQGGQVTITSRGPTTPTISIAAAATISSTLAPGMTRSFQALEMIRSMLAMVMTTLSSMAERISSMPAPATIILTSAMATQRLMRAMART</sequence>
<dbReference type="GO" id="GO:0016020">
    <property type="term" value="C:membrane"/>
    <property type="evidence" value="ECO:0007669"/>
    <property type="project" value="UniProtKB-SubCell"/>
</dbReference>
<dbReference type="Gene3D" id="2.60.40.60">
    <property type="entry name" value="Cadherins"/>
    <property type="match status" value="1"/>
</dbReference>
<keyword evidence="2" id="KW-0812">Transmembrane</keyword>
<evidence type="ECO:0000256" key="1">
    <source>
        <dbReference type="ARBA" id="ARBA00004370"/>
    </source>
</evidence>
<dbReference type="GO" id="GO:0005509">
    <property type="term" value="F:calcium ion binding"/>
    <property type="evidence" value="ECO:0007669"/>
    <property type="project" value="InterPro"/>
</dbReference>
<evidence type="ECO:0000313" key="10">
    <source>
        <dbReference type="Proteomes" id="UP001470809"/>
    </source>
</evidence>
<dbReference type="AlphaFoldDB" id="A0AAN0MDC0"/>
<dbReference type="PROSITE" id="PS50268">
    <property type="entry name" value="CADHERIN_2"/>
    <property type="match status" value="1"/>
</dbReference>
<keyword evidence="10" id="KW-1185">Reference proteome</keyword>
<dbReference type="CDD" id="cd11304">
    <property type="entry name" value="Cadherin_repeat"/>
    <property type="match status" value="1"/>
</dbReference>
<proteinExistence type="predicted"/>
<keyword evidence="5" id="KW-0130">Cell adhesion</keyword>
<keyword evidence="6" id="KW-1133">Transmembrane helix</keyword>
<dbReference type="InterPro" id="IPR002126">
    <property type="entry name" value="Cadherin-like_dom"/>
</dbReference>
<keyword evidence="4" id="KW-0106">Calcium</keyword>
<evidence type="ECO:0000313" key="9">
    <source>
        <dbReference type="EMBL" id="WZU69530.1"/>
    </source>
</evidence>
<accession>A0AAN0MDC0</accession>
<dbReference type="SUPFAM" id="SSF49313">
    <property type="entry name" value="Cadherin-like"/>
    <property type="match status" value="1"/>
</dbReference>
<dbReference type="GO" id="GO:0007156">
    <property type="term" value="P:homophilic cell adhesion via plasma membrane adhesion molecules"/>
    <property type="evidence" value="ECO:0007669"/>
    <property type="project" value="InterPro"/>
</dbReference>
<evidence type="ECO:0000256" key="2">
    <source>
        <dbReference type="ARBA" id="ARBA00022692"/>
    </source>
</evidence>
<reference evidence="10" key="2">
    <citation type="submission" date="2024-08" db="EMBL/GenBank/DDBJ databases">
        <title>Phylogenomic analyses of a clade within the roseobacter group suggest taxonomic reassignments of species of the genera Aestuariivita, Citreicella, Loktanella, Nautella, Pelagibaca, Ruegeria, Thalassobius, Thiobacimonas and Tropicibacter, and the proposal o.</title>
        <authorList>
            <person name="Jeon C.O."/>
        </authorList>
    </citation>
    <scope>NUCLEOTIDE SEQUENCE [LARGE SCALE GENOMIC DNA]</scope>
    <source>
        <strain evidence="10">SS1-5</strain>
    </source>
</reference>
<protein>
    <submittedName>
        <fullName evidence="9">Cadherin repeat domain-containing protein</fullName>
    </submittedName>
</protein>